<keyword evidence="3 9" id="KW-0548">Nucleotidyltransferase</keyword>
<feature type="site" description="Transition state stabilizer" evidence="9">
    <location>
        <position position="19"/>
    </location>
</feature>
<proteinExistence type="inferred from homology"/>
<comment type="pathway">
    <text evidence="9">Cofactor biosynthesis; coenzyme A biosynthesis; CoA from (R)-pantothenate: step 4/5.</text>
</comment>
<evidence type="ECO:0000313" key="11">
    <source>
        <dbReference type="EMBL" id="CEL89826.1"/>
    </source>
</evidence>
<comment type="function">
    <text evidence="9">Reversibly transfers an adenylyl group from ATP to 4'-phosphopantetheine, yielding dephospho-CoA (dPCoA) and pyrophosphate.</text>
</comment>
<feature type="binding site" evidence="9">
    <location>
        <position position="43"/>
    </location>
    <ligand>
        <name>substrate</name>
    </ligand>
</feature>
<keyword evidence="5 9" id="KW-0067">ATP-binding</keyword>
<gene>
    <name evidence="9 11" type="primary">coaD</name>
    <name evidence="11" type="ORF">SSV_0517</name>
</gene>
<dbReference type="EMBL" id="CDMW01000001">
    <property type="protein sequence ID" value="CEL89826.1"/>
    <property type="molecule type" value="Genomic_DNA"/>
</dbReference>
<evidence type="ECO:0000256" key="8">
    <source>
        <dbReference type="ARBA" id="ARBA00029346"/>
    </source>
</evidence>
<dbReference type="GO" id="GO:0004595">
    <property type="term" value="F:pantetheine-phosphate adenylyltransferase activity"/>
    <property type="evidence" value="ECO:0007669"/>
    <property type="project" value="UniProtKB-UniRule"/>
</dbReference>
<dbReference type="Proteomes" id="UP000183504">
    <property type="component" value="Unassembled WGS sequence"/>
</dbReference>
<feature type="binding site" evidence="9">
    <location>
        <position position="101"/>
    </location>
    <ligand>
        <name>ATP</name>
        <dbReference type="ChEBI" id="CHEBI:30616"/>
    </ligand>
</feature>
<evidence type="ECO:0000256" key="9">
    <source>
        <dbReference type="HAMAP-Rule" id="MF_00151"/>
    </source>
</evidence>
<dbReference type="Pfam" id="PF01467">
    <property type="entry name" value="CTP_transf_like"/>
    <property type="match status" value="1"/>
</dbReference>
<reference evidence="11 12" key="1">
    <citation type="submission" date="2015-01" db="EMBL/GenBank/DDBJ databases">
        <authorList>
            <person name="Pelicic Vladimir"/>
        </authorList>
    </citation>
    <scope>NUCLEOTIDE SEQUENCE [LARGE SCALE GENOMIC DNA]</scope>
    <source>
        <strain evidence="11 12">2908</strain>
    </source>
</reference>
<feature type="binding site" evidence="9">
    <location>
        <position position="90"/>
    </location>
    <ligand>
        <name>substrate</name>
    </ligand>
</feature>
<evidence type="ECO:0000256" key="6">
    <source>
        <dbReference type="ARBA" id="ARBA00022842"/>
    </source>
</evidence>
<feature type="binding site" evidence="9">
    <location>
        <begin position="11"/>
        <end position="12"/>
    </location>
    <ligand>
        <name>ATP</name>
        <dbReference type="ChEBI" id="CHEBI:30616"/>
    </ligand>
</feature>
<dbReference type="GO" id="GO:0008771">
    <property type="term" value="F:[citrate (pro-3S)-lyase] ligase activity"/>
    <property type="evidence" value="ECO:0007669"/>
    <property type="project" value="InterPro"/>
</dbReference>
<feature type="binding site" evidence="9">
    <location>
        <begin position="91"/>
        <end position="93"/>
    </location>
    <ligand>
        <name>ATP</name>
        <dbReference type="ChEBI" id="CHEBI:30616"/>
    </ligand>
</feature>
<feature type="binding site" evidence="9">
    <location>
        <position position="19"/>
    </location>
    <ligand>
        <name>ATP</name>
        <dbReference type="ChEBI" id="CHEBI:30616"/>
    </ligand>
</feature>
<dbReference type="InterPro" id="IPR014729">
    <property type="entry name" value="Rossmann-like_a/b/a_fold"/>
</dbReference>
<name>A0A0B7GNN3_STRSA</name>
<evidence type="ECO:0000256" key="2">
    <source>
        <dbReference type="ARBA" id="ARBA00022679"/>
    </source>
</evidence>
<dbReference type="GO" id="GO:0015937">
    <property type="term" value="P:coenzyme A biosynthetic process"/>
    <property type="evidence" value="ECO:0007669"/>
    <property type="project" value="UniProtKB-UniRule"/>
</dbReference>
<evidence type="ECO:0000259" key="10">
    <source>
        <dbReference type="SMART" id="SM00764"/>
    </source>
</evidence>
<comment type="similarity">
    <text evidence="9">Belongs to the bacterial CoaD family.</text>
</comment>
<dbReference type="PANTHER" id="PTHR21342:SF1">
    <property type="entry name" value="PHOSPHOPANTETHEINE ADENYLYLTRANSFERASE"/>
    <property type="match status" value="1"/>
</dbReference>
<dbReference type="CDD" id="cd02163">
    <property type="entry name" value="PPAT"/>
    <property type="match status" value="1"/>
</dbReference>
<evidence type="ECO:0000256" key="3">
    <source>
        <dbReference type="ARBA" id="ARBA00022695"/>
    </source>
</evidence>
<evidence type="ECO:0000256" key="5">
    <source>
        <dbReference type="ARBA" id="ARBA00022840"/>
    </source>
</evidence>
<dbReference type="Gene3D" id="3.40.50.620">
    <property type="entry name" value="HUPs"/>
    <property type="match status" value="1"/>
</dbReference>
<keyword evidence="2 9" id="KW-0808">Transferase</keyword>
<keyword evidence="7 9" id="KW-0173">Coenzyme A biosynthesis</keyword>
<dbReference type="EC" id="2.7.7.3" evidence="9"/>
<dbReference type="UniPathway" id="UPA00241">
    <property type="reaction ID" value="UER00355"/>
</dbReference>
<dbReference type="HAMAP" id="MF_00151">
    <property type="entry name" value="PPAT_bact"/>
    <property type="match status" value="1"/>
</dbReference>
<sequence length="164" mass="18888">MSDKIGLFTGSFDPMTKGHVDLIERASRLFDKLYVGIFYNREKSGFFTIEARERMVKEALQHLDNVEVITSQNELAVTVARRLGAKAFVRGLRNSQDLDYEANMNFFNQELAGELETIFLLSKPVYQHISSSRIRELIAFQQDIAAYVPQSVIKELERINHEKN</sequence>
<evidence type="ECO:0000313" key="12">
    <source>
        <dbReference type="Proteomes" id="UP000183504"/>
    </source>
</evidence>
<evidence type="ECO:0000256" key="4">
    <source>
        <dbReference type="ARBA" id="ARBA00022741"/>
    </source>
</evidence>
<comment type="subunit">
    <text evidence="9">Homohexamer.</text>
</comment>
<feature type="binding site" evidence="9">
    <location>
        <position position="11"/>
    </location>
    <ligand>
        <name>substrate</name>
    </ligand>
</feature>
<dbReference type="NCBIfam" id="TIGR00125">
    <property type="entry name" value="cyt_tran_rel"/>
    <property type="match status" value="1"/>
</dbReference>
<feature type="binding site" evidence="9">
    <location>
        <position position="76"/>
    </location>
    <ligand>
        <name>substrate</name>
    </ligand>
</feature>
<comment type="catalytic activity">
    <reaction evidence="8 9">
        <text>(R)-4'-phosphopantetheine + ATP + H(+) = 3'-dephospho-CoA + diphosphate</text>
        <dbReference type="Rhea" id="RHEA:19801"/>
        <dbReference type="ChEBI" id="CHEBI:15378"/>
        <dbReference type="ChEBI" id="CHEBI:30616"/>
        <dbReference type="ChEBI" id="CHEBI:33019"/>
        <dbReference type="ChEBI" id="CHEBI:57328"/>
        <dbReference type="ChEBI" id="CHEBI:61723"/>
        <dbReference type="EC" id="2.7.7.3"/>
    </reaction>
</comment>
<keyword evidence="1 9" id="KW-0963">Cytoplasm</keyword>
<evidence type="ECO:0000256" key="1">
    <source>
        <dbReference type="ARBA" id="ARBA00022490"/>
    </source>
</evidence>
<dbReference type="PANTHER" id="PTHR21342">
    <property type="entry name" value="PHOSPHOPANTETHEINE ADENYLYLTRANSFERASE"/>
    <property type="match status" value="1"/>
</dbReference>
<organism evidence="11 12">
    <name type="scientific">Streptococcus sanguinis</name>
    <dbReference type="NCBI Taxonomy" id="1305"/>
    <lineage>
        <taxon>Bacteria</taxon>
        <taxon>Bacillati</taxon>
        <taxon>Bacillota</taxon>
        <taxon>Bacilli</taxon>
        <taxon>Lactobacillales</taxon>
        <taxon>Streptococcaceae</taxon>
        <taxon>Streptococcus</taxon>
    </lineage>
</organism>
<protein>
    <recommendedName>
        <fullName evidence="9">Phosphopantetheine adenylyltransferase</fullName>
        <ecNumber evidence="9">2.7.7.3</ecNumber>
    </recommendedName>
    <alternativeName>
        <fullName evidence="9">Dephospho-CoA pyrophosphorylase</fullName>
    </alternativeName>
    <alternativeName>
        <fullName evidence="9">Pantetheine-phosphate adenylyltransferase</fullName>
        <shortName evidence="9">PPAT</shortName>
    </alternativeName>
</protein>
<comment type="subcellular location">
    <subcellularLocation>
        <location evidence="9">Cytoplasm</location>
    </subcellularLocation>
</comment>
<dbReference type="AlphaFoldDB" id="A0A0B7GNN3"/>
<dbReference type="SMART" id="SM00764">
    <property type="entry name" value="Citrate_ly_lig"/>
    <property type="match status" value="1"/>
</dbReference>
<dbReference type="RefSeq" id="WP_072073575.1">
    <property type="nucleotide sequence ID" value="NZ_CDMW01000001.1"/>
</dbReference>
<dbReference type="SUPFAM" id="SSF52374">
    <property type="entry name" value="Nucleotidylyl transferase"/>
    <property type="match status" value="1"/>
</dbReference>
<dbReference type="GO" id="GO:0005737">
    <property type="term" value="C:cytoplasm"/>
    <property type="evidence" value="ECO:0007669"/>
    <property type="project" value="UniProtKB-SubCell"/>
</dbReference>
<feature type="domain" description="Citrate lyase ligase C-terminal" evidence="10">
    <location>
        <begin position="14"/>
        <end position="156"/>
    </location>
</feature>
<keyword evidence="4 9" id="KW-0547">Nucleotide-binding</keyword>
<dbReference type="InterPro" id="IPR004821">
    <property type="entry name" value="Cyt_trans-like"/>
</dbReference>
<evidence type="ECO:0000256" key="7">
    <source>
        <dbReference type="ARBA" id="ARBA00022993"/>
    </source>
</evidence>
<accession>A0A0B7GNN3</accession>
<dbReference type="InterPro" id="IPR001980">
    <property type="entry name" value="PPAT"/>
</dbReference>
<comment type="cofactor">
    <cofactor evidence="9">
        <name>Mg(2+)</name>
        <dbReference type="ChEBI" id="CHEBI:18420"/>
    </cofactor>
</comment>
<dbReference type="PRINTS" id="PR01020">
    <property type="entry name" value="LPSBIOSNTHSS"/>
</dbReference>
<dbReference type="InterPro" id="IPR013166">
    <property type="entry name" value="Citrate_lyase_ligase_C"/>
</dbReference>
<keyword evidence="6 9" id="KW-0460">Magnesium</keyword>
<dbReference type="NCBIfam" id="TIGR01510">
    <property type="entry name" value="coaD_prev_kdtB"/>
    <property type="match status" value="1"/>
</dbReference>
<feature type="binding site" evidence="9">
    <location>
        <begin position="126"/>
        <end position="132"/>
    </location>
    <ligand>
        <name>ATP</name>
        <dbReference type="ChEBI" id="CHEBI:30616"/>
    </ligand>
</feature>
<dbReference type="GO" id="GO:0005524">
    <property type="term" value="F:ATP binding"/>
    <property type="evidence" value="ECO:0007669"/>
    <property type="project" value="UniProtKB-KW"/>
</dbReference>